<evidence type="ECO:0000256" key="2">
    <source>
        <dbReference type="ARBA" id="ARBA00022723"/>
    </source>
</evidence>
<evidence type="ECO:0000259" key="6">
    <source>
        <dbReference type="PROSITE" id="PS51669"/>
    </source>
</evidence>
<dbReference type="SMART" id="SM00926">
    <property type="entry name" value="Molybdop_Fe4S4"/>
    <property type="match status" value="1"/>
</dbReference>
<dbReference type="Pfam" id="PF00384">
    <property type="entry name" value="Molybdopterin"/>
    <property type="match status" value="1"/>
</dbReference>
<dbReference type="AlphaFoldDB" id="A0A6J6BNL9"/>
<proteinExistence type="predicted"/>
<evidence type="ECO:0000256" key="4">
    <source>
        <dbReference type="ARBA" id="ARBA00023004"/>
    </source>
</evidence>
<evidence type="ECO:0000313" key="7">
    <source>
        <dbReference type="EMBL" id="CAB4540720.1"/>
    </source>
</evidence>
<dbReference type="Pfam" id="PF01568">
    <property type="entry name" value="Molydop_binding"/>
    <property type="match status" value="1"/>
</dbReference>
<evidence type="ECO:0000256" key="3">
    <source>
        <dbReference type="ARBA" id="ARBA00023002"/>
    </source>
</evidence>
<evidence type="ECO:0000256" key="5">
    <source>
        <dbReference type="ARBA" id="ARBA00023014"/>
    </source>
</evidence>
<dbReference type="PANTHER" id="PTHR43105">
    <property type="entry name" value="RESPIRATORY NITRATE REDUCTASE"/>
    <property type="match status" value="1"/>
</dbReference>
<keyword evidence="5" id="KW-0411">Iron-sulfur</keyword>
<dbReference type="Gene3D" id="3.40.228.10">
    <property type="entry name" value="Dimethylsulfoxide Reductase, domain 2"/>
    <property type="match status" value="1"/>
</dbReference>
<dbReference type="Gene3D" id="2.20.25.90">
    <property type="entry name" value="ADC-like domains"/>
    <property type="match status" value="1"/>
</dbReference>
<dbReference type="InterPro" id="IPR006657">
    <property type="entry name" value="MoPterin_dinucl-bd_dom"/>
</dbReference>
<sequence>MSDGTWHPTACILCECNCGIEIRLGGDTGTRFERIRGDKAHPGSQGYTCEKALRLDHYQHQARLTSPLRRREDGTFEEIDWDTAIREIADRFLAVRDTHGGESIFYYGGGGQGNHLGGGYSGATLRALGSRFKANALSQEKTGEFWVNGKMLGGAVRGDVTHAEVAVFVGKNPWQSHGFPRARTTLKEIANDPARAMIVIDPKRSETAELADVHLQVRPGTDAFCLAALVAVLVQEGLVKRGWVDEHTTGAADVERVFATIDVDAYAGRCGVDAELIRAAARRIASASSVAVAEDLGIQMNRHSTLNSWLEKLLWVLTGNFAVPGAQYMPSSLVSLVRKGGGGAKADPVSPVTGSKIISGLVPCNVIPEEILTDHPKRFRAMLVESGNPAHSLADSPRMREALASLELLVVIDVAMTETARLAHYVLPAPTQYEKWEATFFNFEFPHNVFHLRRPVLPAPDGVLPEPEIHARLCEALGAVGDEALAPLRAAAAEGREAFAAAFFAATTTDPALGAMAPVVLYRTLGPTLPDGAAAAALLWGAAHRSAMGQEASVRRAGFTGEGLALGEALFDAILQGHHGVVFTEDEWETVWTRVGTDDGRIRLVIPELMDELATLADEPELTTDEYPFVLSAGERRSFTANTIIRDAGWRKRDAEGALRISPADAARLGVDTGGRVRVVTTRGAAETVVEVYEGMQPGHVSLPNGLGLDEQHVDGVRRVGVAPNELTDALLRDPIAGTPWHKSVPARLEPVG</sequence>
<dbReference type="GO" id="GO:0051539">
    <property type="term" value="F:4 iron, 4 sulfur cluster binding"/>
    <property type="evidence" value="ECO:0007669"/>
    <property type="project" value="UniProtKB-KW"/>
</dbReference>
<dbReference type="GO" id="GO:0043546">
    <property type="term" value="F:molybdopterin cofactor binding"/>
    <property type="evidence" value="ECO:0007669"/>
    <property type="project" value="InterPro"/>
</dbReference>
<reference evidence="7" key="1">
    <citation type="submission" date="2020-05" db="EMBL/GenBank/DDBJ databases">
        <authorList>
            <person name="Chiriac C."/>
            <person name="Salcher M."/>
            <person name="Ghai R."/>
            <person name="Kavagutti S V."/>
        </authorList>
    </citation>
    <scope>NUCLEOTIDE SEQUENCE</scope>
</reference>
<feature type="domain" description="4Fe-4S Mo/W bis-MGD-type" evidence="6">
    <location>
        <begin position="4"/>
        <end position="63"/>
    </location>
</feature>
<accession>A0A6J6BNL9</accession>
<dbReference type="InterPro" id="IPR006656">
    <property type="entry name" value="Mopterin_OxRdtase"/>
</dbReference>
<dbReference type="InterPro" id="IPR050123">
    <property type="entry name" value="Prok_molybdopt-oxidoreductase"/>
</dbReference>
<dbReference type="Pfam" id="PF04879">
    <property type="entry name" value="Molybdop_Fe4S4"/>
    <property type="match status" value="1"/>
</dbReference>
<protein>
    <submittedName>
        <fullName evidence="7">Unannotated protein</fullName>
    </submittedName>
</protein>
<evidence type="ECO:0000256" key="1">
    <source>
        <dbReference type="ARBA" id="ARBA00022485"/>
    </source>
</evidence>
<keyword evidence="2" id="KW-0479">Metal-binding</keyword>
<dbReference type="Gene3D" id="2.40.40.20">
    <property type="match status" value="1"/>
</dbReference>
<dbReference type="GO" id="GO:0016491">
    <property type="term" value="F:oxidoreductase activity"/>
    <property type="evidence" value="ECO:0007669"/>
    <property type="project" value="UniProtKB-KW"/>
</dbReference>
<dbReference type="InterPro" id="IPR009010">
    <property type="entry name" value="Asp_de-COase-like_dom_sf"/>
</dbReference>
<dbReference type="SUPFAM" id="SSF50692">
    <property type="entry name" value="ADC-like"/>
    <property type="match status" value="1"/>
</dbReference>
<keyword evidence="1" id="KW-0004">4Fe-4S</keyword>
<dbReference type="EMBL" id="CAEZSR010000005">
    <property type="protein sequence ID" value="CAB4540720.1"/>
    <property type="molecule type" value="Genomic_DNA"/>
</dbReference>
<gene>
    <name evidence="7" type="ORF">UFOPK1493_00278</name>
</gene>
<keyword evidence="4" id="KW-0408">Iron</keyword>
<keyword evidence="3" id="KW-0560">Oxidoreductase</keyword>
<dbReference type="SUPFAM" id="SSF53706">
    <property type="entry name" value="Formate dehydrogenase/DMSO reductase, domains 1-3"/>
    <property type="match status" value="1"/>
</dbReference>
<dbReference type="GO" id="GO:0046872">
    <property type="term" value="F:metal ion binding"/>
    <property type="evidence" value="ECO:0007669"/>
    <property type="project" value="UniProtKB-KW"/>
</dbReference>
<name>A0A6J6BNL9_9ZZZZ</name>
<dbReference type="GO" id="GO:0016020">
    <property type="term" value="C:membrane"/>
    <property type="evidence" value="ECO:0007669"/>
    <property type="project" value="TreeGrafter"/>
</dbReference>
<dbReference type="Gene3D" id="3.40.50.740">
    <property type="match status" value="1"/>
</dbReference>
<dbReference type="PROSITE" id="PS51669">
    <property type="entry name" value="4FE4S_MOW_BIS_MGD"/>
    <property type="match status" value="1"/>
</dbReference>
<dbReference type="PANTHER" id="PTHR43105:SF9">
    <property type="entry name" value="NADPH-FE(3+) OXIDOREDUCTASE SUBUNIT ALPHA"/>
    <property type="match status" value="1"/>
</dbReference>
<dbReference type="InterPro" id="IPR006963">
    <property type="entry name" value="Mopterin_OxRdtase_4Fe-4S_dom"/>
</dbReference>
<organism evidence="7">
    <name type="scientific">freshwater metagenome</name>
    <dbReference type="NCBI Taxonomy" id="449393"/>
    <lineage>
        <taxon>unclassified sequences</taxon>
        <taxon>metagenomes</taxon>
        <taxon>ecological metagenomes</taxon>
    </lineage>
</organism>